<dbReference type="Gene3D" id="1.10.510.10">
    <property type="entry name" value="Transferase(Phosphotransferase) domain 1"/>
    <property type="match status" value="1"/>
</dbReference>
<reference evidence="2" key="2">
    <citation type="submission" date="2023-05" db="EMBL/GenBank/DDBJ databases">
        <authorList>
            <consortium name="Lawrence Berkeley National Laboratory"/>
            <person name="Steindorff A."/>
            <person name="Hensen N."/>
            <person name="Bonometti L."/>
            <person name="Westerberg I."/>
            <person name="Brannstrom I.O."/>
            <person name="Guillou S."/>
            <person name="Cros-Aarteil S."/>
            <person name="Calhoun S."/>
            <person name="Haridas S."/>
            <person name="Kuo A."/>
            <person name="Mondo S."/>
            <person name="Pangilinan J."/>
            <person name="Riley R."/>
            <person name="Labutti K."/>
            <person name="Andreopoulos B."/>
            <person name="Lipzen A."/>
            <person name="Chen C."/>
            <person name="Yanf M."/>
            <person name="Daum C."/>
            <person name="Ng V."/>
            <person name="Clum A."/>
            <person name="Ohm R."/>
            <person name="Martin F."/>
            <person name="Silar P."/>
            <person name="Natvig D."/>
            <person name="Lalanne C."/>
            <person name="Gautier V."/>
            <person name="Ament-Velasquez S.L."/>
            <person name="Kruys A."/>
            <person name="Hutchinson M.I."/>
            <person name="Powell A.J."/>
            <person name="Barry K."/>
            <person name="Miller A.N."/>
            <person name="Grigoriev I.V."/>
            <person name="Debuchy R."/>
            <person name="Gladieux P."/>
            <person name="Thoren M.H."/>
            <person name="Johannesson H."/>
        </authorList>
    </citation>
    <scope>NUCLEOTIDE SEQUENCE</scope>
    <source>
        <strain evidence="2">CBS 103.79</strain>
    </source>
</reference>
<accession>A0AAN6MQF9</accession>
<proteinExistence type="predicted"/>
<evidence type="ECO:0000313" key="2">
    <source>
        <dbReference type="EMBL" id="KAK3905215.1"/>
    </source>
</evidence>
<evidence type="ECO:0000313" key="3">
    <source>
        <dbReference type="Proteomes" id="UP001303889"/>
    </source>
</evidence>
<keyword evidence="2" id="KW-0808">Transferase</keyword>
<evidence type="ECO:0000259" key="1">
    <source>
        <dbReference type="PROSITE" id="PS50011"/>
    </source>
</evidence>
<dbReference type="InterPro" id="IPR008271">
    <property type="entry name" value="Ser/Thr_kinase_AS"/>
</dbReference>
<dbReference type="SUPFAM" id="SSF56112">
    <property type="entry name" value="Protein kinase-like (PK-like)"/>
    <property type="match status" value="1"/>
</dbReference>
<protein>
    <submittedName>
        <fullName evidence="2">Kinase-like domain-containing protein</fullName>
    </submittedName>
</protein>
<comment type="caution">
    <text evidence="2">The sequence shown here is derived from an EMBL/GenBank/DDBJ whole genome shotgun (WGS) entry which is preliminary data.</text>
</comment>
<name>A0AAN6MQF9_9PEZI</name>
<dbReference type="Proteomes" id="UP001303889">
    <property type="component" value="Unassembled WGS sequence"/>
</dbReference>
<dbReference type="PANTHER" id="PTHR44329">
    <property type="entry name" value="SERINE/THREONINE-PROTEIN KINASE TNNI3K-RELATED"/>
    <property type="match status" value="1"/>
</dbReference>
<keyword evidence="2" id="KW-0418">Kinase</keyword>
<gene>
    <name evidence="2" type="ORF">C8A05DRAFT_41800</name>
</gene>
<dbReference type="SMART" id="SM00220">
    <property type="entry name" value="S_TKc"/>
    <property type="match status" value="1"/>
</dbReference>
<dbReference type="AlphaFoldDB" id="A0AAN6MQF9"/>
<dbReference type="InterPro" id="IPR011009">
    <property type="entry name" value="Kinase-like_dom_sf"/>
</dbReference>
<sequence length="353" mass="38789">MLSSASSAINFLRRTYGENGWHVKPVFHGTIEADEHPVFGRRPKRRSDLQDLCRCIDFRRIHLLDDPVTEVAINLSPAPAAPDAASEYASVAGQLCVSTREDPLRIRFPAYHSGDDSSVPMRALSELQDKDELNGHSVYTARLRGDDTPYIYKQVDRPHYMPPDTEVLEQELRNLTLFRGTALGIVQLFAAVVSRNPYHRAVGGPAVPSTVLRGLLLEFHPNGTLESWLALPERRTKAGGHWCRWARQTASALAAMHQRGLAHMDLKPANVVINAGLDAVLNDVSGIGGVAQQWLAPEMLAAADPLSQSIEARKKTISGHWLREATQIAVRPPPRAAVSDIVAVLSEYPCSAP</sequence>
<dbReference type="GO" id="GO:0005524">
    <property type="term" value="F:ATP binding"/>
    <property type="evidence" value="ECO:0007669"/>
    <property type="project" value="InterPro"/>
</dbReference>
<reference evidence="2" key="1">
    <citation type="journal article" date="2023" name="Mol. Phylogenet. Evol.">
        <title>Genome-scale phylogeny and comparative genomics of the fungal order Sordariales.</title>
        <authorList>
            <person name="Hensen N."/>
            <person name="Bonometti L."/>
            <person name="Westerberg I."/>
            <person name="Brannstrom I.O."/>
            <person name="Guillou S."/>
            <person name="Cros-Aarteil S."/>
            <person name="Calhoun S."/>
            <person name="Haridas S."/>
            <person name="Kuo A."/>
            <person name="Mondo S."/>
            <person name="Pangilinan J."/>
            <person name="Riley R."/>
            <person name="LaButti K."/>
            <person name="Andreopoulos B."/>
            <person name="Lipzen A."/>
            <person name="Chen C."/>
            <person name="Yan M."/>
            <person name="Daum C."/>
            <person name="Ng V."/>
            <person name="Clum A."/>
            <person name="Steindorff A."/>
            <person name="Ohm R.A."/>
            <person name="Martin F."/>
            <person name="Silar P."/>
            <person name="Natvig D.O."/>
            <person name="Lalanne C."/>
            <person name="Gautier V."/>
            <person name="Ament-Velasquez S.L."/>
            <person name="Kruys A."/>
            <person name="Hutchinson M.I."/>
            <person name="Powell A.J."/>
            <person name="Barry K."/>
            <person name="Miller A.N."/>
            <person name="Grigoriev I.V."/>
            <person name="Debuchy R."/>
            <person name="Gladieux P."/>
            <person name="Hiltunen Thoren M."/>
            <person name="Johannesson H."/>
        </authorList>
    </citation>
    <scope>NUCLEOTIDE SEQUENCE</scope>
    <source>
        <strain evidence="2">CBS 103.79</strain>
    </source>
</reference>
<dbReference type="PROSITE" id="PS00108">
    <property type="entry name" value="PROTEIN_KINASE_ST"/>
    <property type="match status" value="1"/>
</dbReference>
<keyword evidence="3" id="KW-1185">Reference proteome</keyword>
<dbReference type="EMBL" id="MU855366">
    <property type="protein sequence ID" value="KAK3905215.1"/>
    <property type="molecule type" value="Genomic_DNA"/>
</dbReference>
<dbReference type="InterPro" id="IPR051681">
    <property type="entry name" value="Ser/Thr_Kinases-Pseudokinases"/>
</dbReference>
<dbReference type="Pfam" id="PF00069">
    <property type="entry name" value="Pkinase"/>
    <property type="match status" value="1"/>
</dbReference>
<dbReference type="InterPro" id="IPR000719">
    <property type="entry name" value="Prot_kinase_dom"/>
</dbReference>
<dbReference type="Gene3D" id="3.30.200.20">
    <property type="entry name" value="Phosphorylase Kinase, domain 1"/>
    <property type="match status" value="1"/>
</dbReference>
<feature type="domain" description="Protein kinase" evidence="1">
    <location>
        <begin position="124"/>
        <end position="353"/>
    </location>
</feature>
<organism evidence="2 3">
    <name type="scientific">Staphylotrichum tortipilum</name>
    <dbReference type="NCBI Taxonomy" id="2831512"/>
    <lineage>
        <taxon>Eukaryota</taxon>
        <taxon>Fungi</taxon>
        <taxon>Dikarya</taxon>
        <taxon>Ascomycota</taxon>
        <taxon>Pezizomycotina</taxon>
        <taxon>Sordariomycetes</taxon>
        <taxon>Sordariomycetidae</taxon>
        <taxon>Sordariales</taxon>
        <taxon>Chaetomiaceae</taxon>
        <taxon>Staphylotrichum</taxon>
    </lineage>
</organism>
<dbReference type="PROSITE" id="PS50011">
    <property type="entry name" value="PROTEIN_KINASE_DOM"/>
    <property type="match status" value="1"/>
</dbReference>
<dbReference type="GO" id="GO:0004674">
    <property type="term" value="F:protein serine/threonine kinase activity"/>
    <property type="evidence" value="ECO:0007669"/>
    <property type="project" value="TreeGrafter"/>
</dbReference>